<dbReference type="PANTHER" id="PTHR35005">
    <property type="entry name" value="3-DEHYDRO-SCYLLO-INOSOSE HYDROLASE"/>
    <property type="match status" value="1"/>
</dbReference>
<organism evidence="6 7">
    <name type="scientific">Devosia epidermidihirudinis</name>
    <dbReference type="NCBI Taxonomy" id="1293439"/>
    <lineage>
        <taxon>Bacteria</taxon>
        <taxon>Pseudomonadati</taxon>
        <taxon>Pseudomonadota</taxon>
        <taxon>Alphaproteobacteria</taxon>
        <taxon>Hyphomicrobiales</taxon>
        <taxon>Devosiaceae</taxon>
        <taxon>Devosia</taxon>
    </lineage>
</organism>
<dbReference type="SUPFAM" id="SSF102215">
    <property type="entry name" value="Creatininase"/>
    <property type="match status" value="1"/>
</dbReference>
<comment type="similarity">
    <text evidence="5">Belongs to the creatininase superfamily.</text>
</comment>
<keyword evidence="3 6" id="KW-0378">Hydrolase</keyword>
<evidence type="ECO:0000256" key="5">
    <source>
        <dbReference type="ARBA" id="ARBA00024029"/>
    </source>
</evidence>
<dbReference type="InterPro" id="IPR003785">
    <property type="entry name" value="Creatininase/forma_Hydrolase"/>
</dbReference>
<dbReference type="Proteomes" id="UP000033411">
    <property type="component" value="Unassembled WGS sequence"/>
</dbReference>
<dbReference type="Gene3D" id="3.40.50.10310">
    <property type="entry name" value="Creatininase"/>
    <property type="match status" value="1"/>
</dbReference>
<evidence type="ECO:0000313" key="6">
    <source>
        <dbReference type="EMBL" id="KKC37788.1"/>
    </source>
</evidence>
<comment type="caution">
    <text evidence="6">The sequence shown here is derived from an EMBL/GenBank/DDBJ whole genome shotgun (WGS) entry which is preliminary data.</text>
</comment>
<dbReference type="AlphaFoldDB" id="A0A0F5QAN1"/>
<keyword evidence="7" id="KW-1185">Reference proteome</keyword>
<evidence type="ECO:0000256" key="4">
    <source>
        <dbReference type="ARBA" id="ARBA00022833"/>
    </source>
</evidence>
<name>A0A0F5QAN1_9HYPH</name>
<sequence length="257" mass="27600">MKWEDLTTVEFDALDRTIPVFLNIAAIEQHGPHLPVATDALIGNHFLDRLDTVLGQQVLVLPQVKVCCSRHHLDFAGTLSVSHMTFLAYVTEVLNSVVHAGFKRIVVVNSHGGNQAIGQVLVEQFGSDNPGVTIAMATWWTLARTALAEISESGPFGVGHACEFETSLIQLIAPEKVRGPIPDGKHYVHTYEWAEGDMLRGAGGSVYRSMKDISGGSGIVGEPSYASPEKGQRISDAVVEQLIAVAKTLAPGTGPRP</sequence>
<evidence type="ECO:0000313" key="7">
    <source>
        <dbReference type="Proteomes" id="UP000033411"/>
    </source>
</evidence>
<dbReference type="RefSeq" id="WP_046139456.1">
    <property type="nucleotide sequence ID" value="NZ_LANJ01000016.1"/>
</dbReference>
<dbReference type="GO" id="GO:0046872">
    <property type="term" value="F:metal ion binding"/>
    <property type="evidence" value="ECO:0007669"/>
    <property type="project" value="UniProtKB-KW"/>
</dbReference>
<dbReference type="InterPro" id="IPR024087">
    <property type="entry name" value="Creatininase-like_sf"/>
</dbReference>
<protein>
    <submittedName>
        <fullName evidence="6">Creatinine amidohydrolase</fullName>
    </submittedName>
</protein>
<accession>A0A0F5QAN1</accession>
<keyword evidence="4" id="KW-0862">Zinc</keyword>
<keyword evidence="2" id="KW-0479">Metal-binding</keyword>
<gene>
    <name evidence="6" type="ORF">WH87_08800</name>
</gene>
<reference evidence="6 7" key="1">
    <citation type="submission" date="2015-03" db="EMBL/GenBank/DDBJ databases">
        <authorList>
            <person name="Lepp D."/>
            <person name="Hassan Y.I."/>
            <person name="Li X.-Z."/>
            <person name="Zhou T."/>
        </authorList>
    </citation>
    <scope>NUCLEOTIDE SEQUENCE [LARGE SCALE GENOMIC DNA]</scope>
    <source>
        <strain evidence="6 7">E84</strain>
    </source>
</reference>
<dbReference type="Pfam" id="PF02633">
    <property type="entry name" value="Creatininase"/>
    <property type="match status" value="1"/>
</dbReference>
<dbReference type="PANTHER" id="PTHR35005:SF1">
    <property type="entry name" value="2-AMINO-5-FORMYLAMINO-6-RIBOSYLAMINOPYRIMIDIN-4(3H)-ONE 5'-MONOPHOSPHATE DEFORMYLASE"/>
    <property type="match status" value="1"/>
</dbReference>
<dbReference type="EMBL" id="LANJ01000016">
    <property type="protein sequence ID" value="KKC37788.1"/>
    <property type="molecule type" value="Genomic_DNA"/>
</dbReference>
<dbReference type="GO" id="GO:0016811">
    <property type="term" value="F:hydrolase activity, acting on carbon-nitrogen (but not peptide) bonds, in linear amides"/>
    <property type="evidence" value="ECO:0007669"/>
    <property type="project" value="TreeGrafter"/>
</dbReference>
<evidence type="ECO:0000256" key="1">
    <source>
        <dbReference type="ARBA" id="ARBA00001947"/>
    </source>
</evidence>
<proteinExistence type="inferred from homology"/>
<evidence type="ECO:0000256" key="2">
    <source>
        <dbReference type="ARBA" id="ARBA00022723"/>
    </source>
</evidence>
<evidence type="ECO:0000256" key="3">
    <source>
        <dbReference type="ARBA" id="ARBA00022801"/>
    </source>
</evidence>
<dbReference type="OrthoDB" id="9801445at2"/>
<comment type="cofactor">
    <cofactor evidence="1">
        <name>Zn(2+)</name>
        <dbReference type="ChEBI" id="CHEBI:29105"/>
    </cofactor>
</comment>
<dbReference type="GO" id="GO:0009231">
    <property type="term" value="P:riboflavin biosynthetic process"/>
    <property type="evidence" value="ECO:0007669"/>
    <property type="project" value="TreeGrafter"/>
</dbReference>
<dbReference type="PATRIC" id="fig|1293439.3.peg.1339"/>